<evidence type="ECO:0000313" key="3">
    <source>
        <dbReference type="Proteomes" id="UP001589654"/>
    </source>
</evidence>
<evidence type="ECO:0000313" key="2">
    <source>
        <dbReference type="EMBL" id="MFB9211012.1"/>
    </source>
</evidence>
<evidence type="ECO:0000256" key="1">
    <source>
        <dbReference type="SAM" id="SignalP"/>
    </source>
</evidence>
<dbReference type="Proteomes" id="UP001589654">
    <property type="component" value="Unassembled WGS sequence"/>
</dbReference>
<reference evidence="2 3" key="1">
    <citation type="submission" date="2024-09" db="EMBL/GenBank/DDBJ databases">
        <authorList>
            <person name="Sun Q."/>
            <person name="Mori K."/>
        </authorList>
    </citation>
    <scope>NUCLEOTIDE SEQUENCE [LARGE SCALE GENOMIC DNA]</scope>
    <source>
        <strain evidence="2 3">CECT 7682</strain>
    </source>
</reference>
<keyword evidence="3" id="KW-1185">Reference proteome</keyword>
<protein>
    <submittedName>
        <fullName evidence="2">Uncharacterized protein</fullName>
    </submittedName>
</protein>
<proteinExistence type="predicted"/>
<organism evidence="2 3">
    <name type="scientific">Echinicola jeungdonensis</name>
    <dbReference type="NCBI Taxonomy" id="709343"/>
    <lineage>
        <taxon>Bacteria</taxon>
        <taxon>Pseudomonadati</taxon>
        <taxon>Bacteroidota</taxon>
        <taxon>Cytophagia</taxon>
        <taxon>Cytophagales</taxon>
        <taxon>Cyclobacteriaceae</taxon>
        <taxon>Echinicola</taxon>
    </lineage>
</organism>
<dbReference type="EMBL" id="JBHMEW010000037">
    <property type="protein sequence ID" value="MFB9211012.1"/>
    <property type="molecule type" value="Genomic_DNA"/>
</dbReference>
<sequence length="175" mass="20561">MNTRNILIIISLIILVACSSSNEDQFEYQEEKVLDKESGDEYSMEKFDTLTVVHIDGTQEEILVEDAPFYGSEKGTKFIKSGESRLEKREEALMAEKKQKIKEERIKRYESFSDEELLEEFNRLREEDASFSQQMDVIIELERREVIGRDEVPSMLEEDSTMIDYDLEYNPESMD</sequence>
<name>A0ABV5J3G3_9BACT</name>
<gene>
    <name evidence="2" type="ORF">ACFFUR_04280</name>
</gene>
<feature type="chain" id="PRO_5045415588" evidence="1">
    <location>
        <begin position="23"/>
        <end position="175"/>
    </location>
</feature>
<keyword evidence="1" id="KW-0732">Signal</keyword>
<dbReference type="RefSeq" id="WP_290246188.1">
    <property type="nucleotide sequence ID" value="NZ_JAUFQT010000001.1"/>
</dbReference>
<comment type="caution">
    <text evidence="2">The sequence shown here is derived from an EMBL/GenBank/DDBJ whole genome shotgun (WGS) entry which is preliminary data.</text>
</comment>
<feature type="signal peptide" evidence="1">
    <location>
        <begin position="1"/>
        <end position="22"/>
    </location>
</feature>
<dbReference type="PROSITE" id="PS51257">
    <property type="entry name" value="PROKAR_LIPOPROTEIN"/>
    <property type="match status" value="1"/>
</dbReference>
<accession>A0ABV5J3G3</accession>